<evidence type="ECO:0000256" key="14">
    <source>
        <dbReference type="SAM" id="MobiDB-lite"/>
    </source>
</evidence>
<dbReference type="AlphaFoldDB" id="A0A9W4SHY2"/>
<dbReference type="CDD" id="cd00775">
    <property type="entry name" value="LysRS_core"/>
    <property type="match status" value="1"/>
</dbReference>
<dbReference type="InterPro" id="IPR012340">
    <property type="entry name" value="NA-bd_OB-fold"/>
</dbReference>
<dbReference type="GO" id="GO:0003677">
    <property type="term" value="F:DNA binding"/>
    <property type="evidence" value="ECO:0007669"/>
    <property type="project" value="InterPro"/>
</dbReference>
<dbReference type="InterPro" id="IPR004013">
    <property type="entry name" value="PHP_dom"/>
</dbReference>
<dbReference type="EMBL" id="CAMKVN010000413">
    <property type="protein sequence ID" value="CAI2167672.1"/>
    <property type="molecule type" value="Genomic_DNA"/>
</dbReference>
<comment type="similarity">
    <text evidence="3">Belongs to the DNA glycosylase MPG family.</text>
</comment>
<gene>
    <name evidence="17" type="ORF">FWILDA_LOCUS3193</name>
</gene>
<dbReference type="GO" id="GO:0046872">
    <property type="term" value="F:metal ion binding"/>
    <property type="evidence" value="ECO:0007669"/>
    <property type="project" value="UniProtKB-KW"/>
</dbReference>
<dbReference type="SUPFAM" id="SSF52821">
    <property type="entry name" value="Rhodanese/Cell cycle control phosphatase"/>
    <property type="match status" value="1"/>
</dbReference>
<evidence type="ECO:0000313" key="17">
    <source>
        <dbReference type="EMBL" id="CAI2167672.1"/>
    </source>
</evidence>
<dbReference type="Gene3D" id="3.40.250.10">
    <property type="entry name" value="Rhodanese-like domain"/>
    <property type="match status" value="1"/>
</dbReference>
<dbReference type="InterPro" id="IPR011034">
    <property type="entry name" value="Formyl_transferase-like_C_sf"/>
</dbReference>
<dbReference type="Proteomes" id="UP001153678">
    <property type="component" value="Unassembled WGS sequence"/>
</dbReference>
<dbReference type="Pfam" id="PF02245">
    <property type="entry name" value="Pur_DNA_glyco"/>
    <property type="match status" value="1"/>
</dbReference>
<dbReference type="GO" id="GO:0000049">
    <property type="term" value="F:tRNA binding"/>
    <property type="evidence" value="ECO:0007669"/>
    <property type="project" value="TreeGrafter"/>
</dbReference>
<organism evidence="17 18">
    <name type="scientific">Funneliformis geosporum</name>
    <dbReference type="NCBI Taxonomy" id="1117311"/>
    <lineage>
        <taxon>Eukaryota</taxon>
        <taxon>Fungi</taxon>
        <taxon>Fungi incertae sedis</taxon>
        <taxon>Mucoromycota</taxon>
        <taxon>Glomeromycotina</taxon>
        <taxon>Glomeromycetes</taxon>
        <taxon>Glomerales</taxon>
        <taxon>Glomeraceae</taxon>
        <taxon>Funneliformis</taxon>
    </lineage>
</organism>
<dbReference type="Pfam" id="PF02811">
    <property type="entry name" value="PHP"/>
    <property type="match status" value="1"/>
</dbReference>
<evidence type="ECO:0000256" key="8">
    <source>
        <dbReference type="ARBA" id="ARBA00022801"/>
    </source>
</evidence>
<dbReference type="GO" id="GO:0006284">
    <property type="term" value="P:base-excision repair"/>
    <property type="evidence" value="ECO:0007669"/>
    <property type="project" value="InterPro"/>
</dbReference>
<dbReference type="InterPro" id="IPR003180">
    <property type="entry name" value="MPG"/>
</dbReference>
<evidence type="ECO:0000256" key="2">
    <source>
        <dbReference type="ARBA" id="ARBA00002421"/>
    </source>
</evidence>
<keyword evidence="6" id="KW-0547">Nucleotide-binding</keyword>
<comment type="function">
    <text evidence="2">Hydrolysis of the deoxyribose N-glycosidic bond to excise 3-methyladenine, and 7-methylguanine from the damaged DNA polymer formed by alkylation lesions.</text>
</comment>
<dbReference type="Gene3D" id="3.30.930.10">
    <property type="entry name" value="Bira Bifunctional Protein, Domain 2"/>
    <property type="match status" value="1"/>
</dbReference>
<protein>
    <recommendedName>
        <fullName evidence="13">Lysine--tRNA ligase</fullName>
        <ecNumber evidence="13">6.1.1.6</ecNumber>
    </recommendedName>
    <alternativeName>
        <fullName evidence="13">Lysyl-tRNA synthetase</fullName>
    </alternativeName>
</protein>
<dbReference type="InterPro" id="IPR036873">
    <property type="entry name" value="Rhodanese-like_dom_sf"/>
</dbReference>
<evidence type="ECO:0000256" key="9">
    <source>
        <dbReference type="ARBA" id="ARBA00022840"/>
    </source>
</evidence>
<evidence type="ECO:0000256" key="5">
    <source>
        <dbReference type="ARBA" id="ARBA00022723"/>
    </source>
</evidence>
<dbReference type="SUPFAM" id="SSF55681">
    <property type="entry name" value="Class II aaRS and biotin synthetases"/>
    <property type="match status" value="1"/>
</dbReference>
<evidence type="ECO:0000256" key="3">
    <source>
        <dbReference type="ARBA" id="ARBA00009232"/>
    </source>
</evidence>
<dbReference type="NCBIfam" id="TIGR00567">
    <property type="entry name" value="3mg"/>
    <property type="match status" value="1"/>
</dbReference>
<dbReference type="InterPro" id="IPR036397">
    <property type="entry name" value="RNaseH_sf"/>
</dbReference>
<keyword evidence="11" id="KW-0234">DNA repair</keyword>
<dbReference type="PRINTS" id="PR00982">
    <property type="entry name" value="TRNASYNTHLYS"/>
</dbReference>
<dbReference type="EC" id="6.1.1.6" evidence="13"/>
<proteinExistence type="inferred from homology"/>
<dbReference type="Pfam" id="PF01336">
    <property type="entry name" value="tRNA_anti-codon"/>
    <property type="match status" value="1"/>
</dbReference>
<dbReference type="SUPFAM" id="SSF50486">
    <property type="entry name" value="FMT C-terminal domain-like"/>
    <property type="match status" value="1"/>
</dbReference>
<keyword evidence="9" id="KW-0067">ATP-binding</keyword>
<sequence length="1226" mass="141925">MSSESILKNQKKKLTDLDQNPFQQREFTRKNDIQTIIKLFSHFSKEELSKKKQKVNIAGRIINRIRVFGKLIFADLADQNGIIQLKITQNENFSKVGRGDIIELTGIVCKTDIQDKQKEKQELSIELENFSILTKCQKSLPDTIHFKFKDVEERFRKRYLDLLVNAENRQILVKRHEVIKAIRKFLDQREFIEIETPILVSEASGAQAKPFITHHNKLHRDFYLRIATEISLKKLLVGGFEKIYEIGRIFRNEGIDARHNPEFTTIEVYQAYENSEYMMDLTEELLHYLAKEVLKKEEFEFNSYSISLKENFRKISMIEAIKEYANVDFSQISNLEEVLGLARKHNLRLEKFQKSIGQVILAFFEEFVEKKLIQPTFIYDYPIEVSPLAKSKAENKDIADRFELYVGGLEFANGYSELNDPIEQKKRFEEQTKQKELGNEEIASFDKEFLEALEYGMPPAGGLGIGIDRLIMLFTGQNRKTEKETSKLKLVEKHDKKYPTEYPFLRKSLDALCWYPEGNSFIIFEYKSELKPRLASGQVIEYLGEFTEEDGKVCKRLLNDLNKLFPKNKGIKWENEEIEITKTKGFSVYFSNTKENAFLAEFSKKYELREESSVFVLTVTDENTFKKGISLLKEFLKLISEPEKYIKNKNQLIITYCNYGNRSGQAAQTLREKGYLNVFVLKEGVEVDLAQKLLGKILVRNINGQLIKVKIVETEAYDGKIDRACHAHQENSRGGFAYVYLIYGMYYCFNITSSFKGDPQAVLIRAAEPLNHHTIPVSSQHDPKKKYHYYTNGPGKLCRALNIDISLNNVDLTTSDLIYLEDQPEIKVENNFSTSGCWEITVPSLLSAETLGKLLYSIYNKLNYLFDFLDFQIRFKEPNLVINEDTIKEYFSLICTTPFLQKEKESKKNLNTSSSQQNSLKGNQSEKPKLEKNNYDLARFNGVHTKFSTLDGISSPNDYVESAKKKDYAALAITDHYNVQSFPEFSKHQSNDLKIIYGCELEVLADKLPPYIFNHNDSILTAEIENLTYCIFDLETTGFFSTYNEIIEIGIDPNELKSAPKIKEVLPLLKKDWENCVLVAHNAANFDYGFLNKSYSLERLTRIPGREKVVQTHRALGDREVEKLIDGKYFPNRGHKVKVLVINQEGLNNLYRLVTLSHTERLFKKPCVFHSDLVKYRQGLLVGASGGREGEMFTLFSSFNSIQKRKKRMKFYDYIEAGSPNSLRHL</sequence>
<dbReference type="PROSITE" id="PS50206">
    <property type="entry name" value="RHODANESE_3"/>
    <property type="match status" value="1"/>
</dbReference>
<keyword evidence="8" id="KW-0378">Hydrolase</keyword>
<dbReference type="NCBIfam" id="NF001756">
    <property type="entry name" value="PRK00484.1"/>
    <property type="match status" value="1"/>
</dbReference>
<feature type="domain" description="Rhodanese" evidence="15">
    <location>
        <begin position="633"/>
        <end position="697"/>
    </location>
</feature>
<dbReference type="HAMAP" id="MF_00252">
    <property type="entry name" value="Lys_tRNA_synth_class2"/>
    <property type="match status" value="1"/>
</dbReference>
<dbReference type="Gene3D" id="3.10.300.10">
    <property type="entry name" value="Methylpurine-DNA glycosylase (MPG)"/>
    <property type="match status" value="1"/>
</dbReference>
<dbReference type="PANTHER" id="PTHR42918">
    <property type="entry name" value="LYSYL-TRNA SYNTHETASE"/>
    <property type="match status" value="1"/>
</dbReference>
<evidence type="ECO:0000256" key="10">
    <source>
        <dbReference type="ARBA" id="ARBA00023146"/>
    </source>
</evidence>
<dbReference type="GO" id="GO:0003905">
    <property type="term" value="F:alkylbase DNA N-glycosylase activity"/>
    <property type="evidence" value="ECO:0007669"/>
    <property type="project" value="UniProtKB-EC"/>
</dbReference>
<keyword evidence="4" id="KW-0436">Ligase</keyword>
<evidence type="ECO:0000256" key="12">
    <source>
        <dbReference type="ARBA" id="ARBA00048573"/>
    </source>
</evidence>
<dbReference type="GO" id="GO:0005524">
    <property type="term" value="F:ATP binding"/>
    <property type="evidence" value="ECO:0007669"/>
    <property type="project" value="UniProtKB-KW"/>
</dbReference>
<evidence type="ECO:0000256" key="13">
    <source>
        <dbReference type="RuleBase" id="RU003748"/>
    </source>
</evidence>
<dbReference type="CDD" id="cd06127">
    <property type="entry name" value="DEDDh"/>
    <property type="match status" value="1"/>
</dbReference>
<dbReference type="InterPro" id="IPR016195">
    <property type="entry name" value="Pol/histidinol_Pase-like"/>
</dbReference>
<dbReference type="Gene3D" id="3.30.420.10">
    <property type="entry name" value="Ribonuclease H-like superfamily/Ribonuclease H"/>
    <property type="match status" value="1"/>
</dbReference>
<dbReference type="InterPro" id="IPR001763">
    <property type="entry name" value="Rhodanese-like_dom"/>
</dbReference>
<dbReference type="SUPFAM" id="SSF50249">
    <property type="entry name" value="Nucleic acid-binding proteins"/>
    <property type="match status" value="1"/>
</dbReference>
<evidence type="ECO:0000256" key="7">
    <source>
        <dbReference type="ARBA" id="ARBA00022763"/>
    </source>
</evidence>
<evidence type="ECO:0000256" key="6">
    <source>
        <dbReference type="ARBA" id="ARBA00022741"/>
    </source>
</evidence>
<comment type="catalytic activity">
    <reaction evidence="1">
        <text>Hydrolysis of alkylated DNA, releasing 3-methyladenine, 3-methylguanine, 7-methylguanine and 7-methyladenine.</text>
        <dbReference type="EC" id="3.2.2.21"/>
    </reaction>
</comment>
<dbReference type="OrthoDB" id="21243at2759"/>
<dbReference type="SUPFAM" id="SSF89550">
    <property type="entry name" value="PHP domain-like"/>
    <property type="match status" value="1"/>
</dbReference>
<evidence type="ECO:0000256" key="11">
    <source>
        <dbReference type="ARBA" id="ARBA00023204"/>
    </source>
</evidence>
<dbReference type="InterPro" id="IPR004365">
    <property type="entry name" value="NA-bd_OB_tRNA"/>
</dbReference>
<name>A0A9W4SHY2_9GLOM</name>
<dbReference type="CDD" id="cd00540">
    <property type="entry name" value="AAG"/>
    <property type="match status" value="1"/>
</dbReference>
<reference evidence="17" key="1">
    <citation type="submission" date="2022-08" db="EMBL/GenBank/DDBJ databases">
        <authorList>
            <person name="Kallberg Y."/>
            <person name="Tangrot J."/>
            <person name="Rosling A."/>
        </authorList>
    </citation>
    <scope>NUCLEOTIDE SEQUENCE</scope>
    <source>
        <strain evidence="17">Wild A</strain>
    </source>
</reference>
<dbReference type="SUPFAM" id="SSF53098">
    <property type="entry name" value="Ribonuclease H-like"/>
    <property type="match status" value="1"/>
</dbReference>
<dbReference type="InterPro" id="IPR045864">
    <property type="entry name" value="aa-tRNA-synth_II/BPL/LPL"/>
</dbReference>
<accession>A0A9W4SHY2</accession>
<evidence type="ECO:0000259" key="16">
    <source>
        <dbReference type="PROSITE" id="PS50862"/>
    </source>
</evidence>
<dbReference type="GO" id="GO:0005829">
    <property type="term" value="C:cytosol"/>
    <property type="evidence" value="ECO:0007669"/>
    <property type="project" value="TreeGrafter"/>
</dbReference>
<keyword evidence="18" id="KW-1185">Reference proteome</keyword>
<dbReference type="Pfam" id="PF00581">
    <property type="entry name" value="Rhodanese"/>
    <property type="match status" value="1"/>
</dbReference>
<dbReference type="PANTHER" id="PTHR42918:SF15">
    <property type="entry name" value="LYSINE--TRNA LIGASE, CHLOROPLASTIC_MITOCHONDRIAL"/>
    <property type="match status" value="1"/>
</dbReference>
<dbReference type="CDD" id="cd00158">
    <property type="entry name" value="RHOD"/>
    <property type="match status" value="1"/>
</dbReference>
<feature type="domain" description="Aminoacyl-transfer RNA synthetases class-II family profile" evidence="16">
    <location>
        <begin position="175"/>
        <end position="499"/>
    </location>
</feature>
<dbReference type="Gene3D" id="3.20.20.140">
    <property type="entry name" value="Metal-dependent hydrolases"/>
    <property type="match status" value="1"/>
</dbReference>
<comment type="catalytic activity">
    <reaction evidence="12 13">
        <text>tRNA(Lys) + L-lysine + ATP = L-lysyl-tRNA(Lys) + AMP + diphosphate</text>
        <dbReference type="Rhea" id="RHEA:20792"/>
        <dbReference type="Rhea" id="RHEA-COMP:9696"/>
        <dbReference type="Rhea" id="RHEA-COMP:9697"/>
        <dbReference type="ChEBI" id="CHEBI:30616"/>
        <dbReference type="ChEBI" id="CHEBI:32551"/>
        <dbReference type="ChEBI" id="CHEBI:33019"/>
        <dbReference type="ChEBI" id="CHEBI:78442"/>
        <dbReference type="ChEBI" id="CHEBI:78529"/>
        <dbReference type="ChEBI" id="CHEBI:456215"/>
        <dbReference type="EC" id="6.1.1.6"/>
    </reaction>
</comment>
<dbReference type="GO" id="GO:0006430">
    <property type="term" value="P:lysyl-tRNA aminoacylation"/>
    <property type="evidence" value="ECO:0007669"/>
    <property type="project" value="InterPro"/>
</dbReference>
<dbReference type="InterPro" id="IPR003141">
    <property type="entry name" value="Pol/His_phosphatase_N"/>
</dbReference>
<dbReference type="InterPro" id="IPR012337">
    <property type="entry name" value="RNaseH-like_sf"/>
</dbReference>
<dbReference type="Gene3D" id="2.40.50.140">
    <property type="entry name" value="Nucleic acid-binding proteins"/>
    <property type="match status" value="1"/>
</dbReference>
<feature type="compositionally biased region" description="Low complexity" evidence="14">
    <location>
        <begin position="909"/>
        <end position="921"/>
    </location>
</feature>
<evidence type="ECO:0000313" key="18">
    <source>
        <dbReference type="Proteomes" id="UP001153678"/>
    </source>
</evidence>
<dbReference type="InterPro" id="IPR018149">
    <property type="entry name" value="Lys-tRNA-synth_II_C"/>
</dbReference>
<dbReference type="HAMAP" id="MF_00527">
    <property type="entry name" value="3MGH"/>
    <property type="match status" value="1"/>
</dbReference>
<dbReference type="PROSITE" id="PS50862">
    <property type="entry name" value="AA_TRNA_LIGASE_II"/>
    <property type="match status" value="1"/>
</dbReference>
<evidence type="ECO:0000256" key="1">
    <source>
        <dbReference type="ARBA" id="ARBA00000086"/>
    </source>
</evidence>
<evidence type="ECO:0000259" key="15">
    <source>
        <dbReference type="PROSITE" id="PS50206"/>
    </source>
</evidence>
<dbReference type="InterPro" id="IPR006195">
    <property type="entry name" value="aa-tRNA-synth_II"/>
</dbReference>
<dbReference type="InterPro" id="IPR002313">
    <property type="entry name" value="Lys-tRNA-ligase_II"/>
</dbReference>
<keyword evidence="7" id="KW-0227">DNA damage</keyword>
<comment type="caution">
    <text evidence="17">The sequence shown here is derived from an EMBL/GenBank/DDBJ whole genome shotgun (WGS) entry which is preliminary data.</text>
</comment>
<dbReference type="GO" id="GO:0004824">
    <property type="term" value="F:lysine-tRNA ligase activity"/>
    <property type="evidence" value="ECO:0007669"/>
    <property type="project" value="UniProtKB-EC"/>
</dbReference>
<dbReference type="InterPro" id="IPR004364">
    <property type="entry name" value="Aa-tRNA-synt_II"/>
</dbReference>
<dbReference type="CDD" id="cd04322">
    <property type="entry name" value="LysRS_N"/>
    <property type="match status" value="1"/>
</dbReference>
<keyword evidence="10" id="KW-0030">Aminoacyl-tRNA synthetase</keyword>
<dbReference type="SMART" id="SM00481">
    <property type="entry name" value="POLIIIAc"/>
    <property type="match status" value="1"/>
</dbReference>
<evidence type="ECO:0000256" key="4">
    <source>
        <dbReference type="ARBA" id="ARBA00022598"/>
    </source>
</evidence>
<dbReference type="InterPro" id="IPR044136">
    <property type="entry name" value="Lys-tRNA-ligase_II_N"/>
</dbReference>
<feature type="region of interest" description="Disordered" evidence="14">
    <location>
        <begin position="906"/>
        <end position="928"/>
    </location>
</feature>
<dbReference type="InterPro" id="IPR036995">
    <property type="entry name" value="MPG_sf"/>
</dbReference>
<dbReference type="NCBIfam" id="TIGR00499">
    <property type="entry name" value="lysS_bact"/>
    <property type="match status" value="1"/>
</dbReference>
<keyword evidence="5" id="KW-0479">Metal-binding</keyword>
<dbReference type="Pfam" id="PF00152">
    <property type="entry name" value="tRNA-synt_2"/>
    <property type="match status" value="1"/>
</dbReference>